<dbReference type="AlphaFoldDB" id="A0A1V9EB53"/>
<proteinExistence type="predicted"/>
<dbReference type="PANTHER" id="PTHR32305:SF15">
    <property type="entry name" value="PROTEIN RHSA-RELATED"/>
    <property type="match status" value="1"/>
</dbReference>
<dbReference type="RefSeq" id="WP_081203113.1">
    <property type="nucleotide sequence ID" value="NZ_FOCZ01000023.1"/>
</dbReference>
<dbReference type="OrthoDB" id="671415at2"/>
<evidence type="ECO:0000256" key="1">
    <source>
        <dbReference type="SAM" id="SignalP"/>
    </source>
</evidence>
<feature type="signal peptide" evidence="1">
    <location>
        <begin position="1"/>
        <end position="21"/>
    </location>
</feature>
<dbReference type="InterPro" id="IPR050708">
    <property type="entry name" value="T6SS_VgrG/RHS"/>
</dbReference>
<name>A0A1V9EB53_9BACT</name>
<protein>
    <recommendedName>
        <fullName evidence="4">RHS repeat-associated core domain-containing protein</fullName>
    </recommendedName>
</protein>
<gene>
    <name evidence="2" type="ORF">A4H97_34060</name>
</gene>
<reference evidence="3" key="1">
    <citation type="submission" date="2016-04" db="EMBL/GenBank/DDBJ databases">
        <authorList>
            <person name="Chen L."/>
            <person name="Zhuang W."/>
            <person name="Wang G."/>
        </authorList>
    </citation>
    <scope>NUCLEOTIDE SEQUENCE [LARGE SCALE GENOMIC DNA]</scope>
    <source>
        <strain evidence="3">17621</strain>
    </source>
</reference>
<evidence type="ECO:0008006" key="4">
    <source>
        <dbReference type="Google" id="ProtNLM"/>
    </source>
</evidence>
<accession>A0A1V9EB53</accession>
<dbReference type="NCBIfam" id="TIGR03696">
    <property type="entry name" value="Rhs_assc_core"/>
    <property type="match status" value="1"/>
</dbReference>
<dbReference type="EMBL" id="LVXG01000050">
    <property type="protein sequence ID" value="OQP43336.1"/>
    <property type="molecule type" value="Genomic_DNA"/>
</dbReference>
<dbReference type="STRING" id="354355.SAMN05660816_06631"/>
<feature type="chain" id="PRO_5010732564" description="RHS repeat-associated core domain-containing protein" evidence="1">
    <location>
        <begin position="22"/>
        <end position="723"/>
    </location>
</feature>
<evidence type="ECO:0000313" key="2">
    <source>
        <dbReference type="EMBL" id="OQP43336.1"/>
    </source>
</evidence>
<keyword evidence="3" id="KW-1185">Reference proteome</keyword>
<evidence type="ECO:0000313" key="3">
    <source>
        <dbReference type="Proteomes" id="UP000192610"/>
    </source>
</evidence>
<dbReference type="Proteomes" id="UP000192610">
    <property type="component" value="Unassembled WGS sequence"/>
</dbReference>
<organism evidence="2 3">
    <name type="scientific">Niastella yeongjuensis</name>
    <dbReference type="NCBI Taxonomy" id="354355"/>
    <lineage>
        <taxon>Bacteria</taxon>
        <taxon>Pseudomonadati</taxon>
        <taxon>Bacteroidota</taxon>
        <taxon>Chitinophagia</taxon>
        <taxon>Chitinophagales</taxon>
        <taxon>Chitinophagaceae</taxon>
        <taxon>Niastella</taxon>
    </lineage>
</organism>
<dbReference type="Gene3D" id="2.180.10.10">
    <property type="entry name" value="RHS repeat-associated core"/>
    <property type="match status" value="1"/>
</dbReference>
<keyword evidence="1" id="KW-0732">Signal</keyword>
<dbReference type="PANTHER" id="PTHR32305">
    <property type="match status" value="1"/>
</dbReference>
<sequence length="723" mass="82066">MKRLLLLVTFSILCLFSFSQTNVQQDPRVNQILKGALASQSSYYIFGRTTASAFINIAVLNQSSHTLCWFTCHGRLFDSTKLTNQEFELVTSKLSDPFVLYQNICDKYLADIAAAKDIYRVYGDVQLFDKLNGNYRALFAMERVQAAKTPLQKLIAIENIRKKILTQLAYLNCVSPLGLHDDPLYKISKEQAGAMIQTKDSTVYYNIDPTSAIAKISLFKKSAGQLYIQNRFSEIIDSVAIQPEKYDLLQKEKTDVFLLYRGWLELQFQGTLSAIRRQSAGLYNQVSVQNEKEVKELYNQLNANEAKINQLNSPEVKSIEQAVYETYKNEISEIAYMPLLGIAYELIEKRGQKEYELTNHLGNVLVTVTDKKIGVSSPSDSSLIDHYEPDIVSAQDYYPFGMLQPGRSYLSPNGDEYRYGFNGKENDNEVKGEGNQQDYGMRVYDPRVAKFISVDPLYREYPWNSSYAYAENSPILFNDLDGLERVNYLKTKENGKAVLKPINTTDVYVWTWKPHWGGTKLGFTLWELVKNLDKKYVTHEPTEGTVEKFDKVQFVTYDQTVSYDSYEDMVKGKNGSSGHERSKFYLAKGMQNAREENMANGGGGMYVNLYKIPKFTIDPKKFEYFFGRVVEGSEHNIVRSAQNLKDLTTLGIKTEGQLMKVFDEAISLEGGVVKSNKFGTSIIKTVQIGDKGAIDVTFFYENGNMNALPKVSTLIPKIAKATK</sequence>
<comment type="caution">
    <text evidence="2">The sequence shown here is derived from an EMBL/GenBank/DDBJ whole genome shotgun (WGS) entry which is preliminary data.</text>
</comment>
<dbReference type="InterPro" id="IPR022385">
    <property type="entry name" value="Rhs_assc_core"/>
</dbReference>